<gene>
    <name evidence="1" type="ORF">AYR66_21215</name>
</gene>
<comment type="caution">
    <text evidence="1">The sequence shown here is derived from an EMBL/GenBank/DDBJ whole genome shotgun (WGS) entry which is preliminary data.</text>
</comment>
<dbReference type="OrthoDB" id="8770692at2"/>
<evidence type="ECO:0000313" key="2">
    <source>
        <dbReference type="Proteomes" id="UP000197535"/>
    </source>
</evidence>
<dbReference type="AlphaFoldDB" id="A0A254TG45"/>
<evidence type="ECO:0000313" key="1">
    <source>
        <dbReference type="EMBL" id="OWW21631.1"/>
    </source>
</evidence>
<reference evidence="1 2" key="1">
    <citation type="submission" date="2016-02" db="EMBL/GenBank/DDBJ databases">
        <authorList>
            <person name="Wen L."/>
            <person name="He K."/>
            <person name="Yang H."/>
        </authorList>
    </citation>
    <scope>NUCLEOTIDE SEQUENCE [LARGE SCALE GENOMIC DNA]</scope>
    <source>
        <strain evidence="1 2">TSA40</strain>
    </source>
</reference>
<dbReference type="EMBL" id="LSTO01000001">
    <property type="protein sequence ID" value="OWW21631.1"/>
    <property type="molecule type" value="Genomic_DNA"/>
</dbReference>
<protein>
    <submittedName>
        <fullName evidence="1">Uncharacterized protein</fullName>
    </submittedName>
</protein>
<dbReference type="Proteomes" id="UP000197535">
    <property type="component" value="Unassembled WGS sequence"/>
</dbReference>
<accession>A0A254TG45</accession>
<name>A0A254TG45_9BURK</name>
<organism evidence="1 2">
    <name type="scientific">Noviherbaspirillum denitrificans</name>
    <dbReference type="NCBI Taxonomy" id="1968433"/>
    <lineage>
        <taxon>Bacteria</taxon>
        <taxon>Pseudomonadati</taxon>
        <taxon>Pseudomonadota</taxon>
        <taxon>Betaproteobacteria</taxon>
        <taxon>Burkholderiales</taxon>
        <taxon>Oxalobacteraceae</taxon>
        <taxon>Noviherbaspirillum</taxon>
    </lineage>
</organism>
<keyword evidence="2" id="KW-1185">Reference proteome</keyword>
<dbReference type="RefSeq" id="WP_088708484.1">
    <property type="nucleotide sequence ID" value="NZ_LSTO01000001.1"/>
</dbReference>
<sequence length="236" mass="27000">MRSDYFQKFGSGDDEAFEKQRKDAMRTIEAHGKRDAAELAEMNEGERAKWLLWNLHENLEEFRKLEPTLIGQVMCTQLTITDGLSMATEKVGMEKKIELNCRWHLRLAYTPYTNEEAYLIGDGSVDLSVANALPSHPPLQKNQKGYLDSDSSLYPNQLYLYGWVTEPVWEEIKPHLYQPTPNCHTDLVLRDNCLFPVKSGFGFVAGPPGSVGITNLEFRVSSHSMERRSNRRTQTL</sequence>
<proteinExistence type="predicted"/>